<dbReference type="Pfam" id="PF17791">
    <property type="entry name" value="MG3"/>
    <property type="match status" value="1"/>
</dbReference>
<dbReference type="InterPro" id="IPR050473">
    <property type="entry name" value="A2M/Complement_sys"/>
</dbReference>
<dbReference type="InterPro" id="IPR011625">
    <property type="entry name" value="A2M_N_BRD"/>
</dbReference>
<dbReference type="InterPro" id="IPR048848">
    <property type="entry name" value="C3_CUB2"/>
</dbReference>
<dbReference type="InterPro" id="IPR008993">
    <property type="entry name" value="TIMP-like_OB-fold"/>
</dbReference>
<evidence type="ECO:0000256" key="2">
    <source>
        <dbReference type="ARBA" id="ARBA00010952"/>
    </source>
</evidence>
<evidence type="ECO:0000259" key="12">
    <source>
        <dbReference type="PROSITE" id="PS50189"/>
    </source>
</evidence>
<dbReference type="Gene3D" id="2.60.120.1540">
    <property type="match status" value="1"/>
</dbReference>
<dbReference type="CDD" id="cd00017">
    <property type="entry name" value="ANATO"/>
    <property type="match status" value="1"/>
</dbReference>
<keyword evidence="5 10" id="KW-0732">Signal</keyword>
<feature type="chain" id="PRO_5040360398" evidence="10">
    <location>
        <begin position="22"/>
        <end position="1603"/>
    </location>
</feature>
<evidence type="ECO:0000256" key="10">
    <source>
        <dbReference type="SAM" id="SignalP"/>
    </source>
</evidence>
<feature type="domain" description="NTR" evidence="12">
    <location>
        <begin position="1446"/>
        <end position="1601"/>
    </location>
</feature>
<keyword evidence="3" id="KW-0964">Secreted</keyword>
<dbReference type="InterPro" id="IPR018933">
    <property type="entry name" value="Netrin_module_non-TIMP"/>
</dbReference>
<evidence type="ECO:0000256" key="5">
    <source>
        <dbReference type="ARBA" id="ARBA00022729"/>
    </source>
</evidence>
<evidence type="ECO:0000256" key="1">
    <source>
        <dbReference type="ARBA" id="ARBA00004613"/>
    </source>
</evidence>
<dbReference type="SMART" id="SM01360">
    <property type="entry name" value="A2M"/>
    <property type="match status" value="1"/>
</dbReference>
<dbReference type="SMART" id="SM01419">
    <property type="entry name" value="Thiol-ester_cl"/>
    <property type="match status" value="1"/>
</dbReference>
<feature type="signal peptide" evidence="10">
    <location>
        <begin position="1"/>
        <end position="21"/>
    </location>
</feature>
<dbReference type="Pfam" id="PF17790">
    <property type="entry name" value="MG1"/>
    <property type="match status" value="1"/>
</dbReference>
<dbReference type="SUPFAM" id="SSF48239">
    <property type="entry name" value="Terpenoid cyclases/Protein prenyltransferases"/>
    <property type="match status" value="1"/>
</dbReference>
<dbReference type="Gene3D" id="1.50.10.20">
    <property type="match status" value="1"/>
</dbReference>
<dbReference type="Gene3D" id="2.40.50.120">
    <property type="match status" value="1"/>
</dbReference>
<dbReference type="InterPro" id="IPR001134">
    <property type="entry name" value="Netrin_domain"/>
</dbReference>
<organism evidence="13 14">
    <name type="scientific">Conger conger</name>
    <name type="common">Conger eel</name>
    <name type="synonym">Muraena conger</name>
    <dbReference type="NCBI Taxonomy" id="82655"/>
    <lineage>
        <taxon>Eukaryota</taxon>
        <taxon>Metazoa</taxon>
        <taxon>Chordata</taxon>
        <taxon>Craniata</taxon>
        <taxon>Vertebrata</taxon>
        <taxon>Euteleostomi</taxon>
        <taxon>Actinopterygii</taxon>
        <taxon>Neopterygii</taxon>
        <taxon>Teleostei</taxon>
        <taxon>Anguilliformes</taxon>
        <taxon>Congridae</taxon>
        <taxon>Conger</taxon>
    </lineage>
</organism>
<proteinExistence type="inferred from homology"/>
<dbReference type="Proteomes" id="UP001152803">
    <property type="component" value="Unassembled WGS sequence"/>
</dbReference>
<keyword evidence="9" id="KW-0325">Glycoprotein</keyword>
<evidence type="ECO:0000256" key="6">
    <source>
        <dbReference type="ARBA" id="ARBA00022900"/>
    </source>
</evidence>
<dbReference type="SUPFAM" id="SSF49410">
    <property type="entry name" value="Alpha-macroglobulin receptor domain"/>
    <property type="match status" value="1"/>
</dbReference>
<evidence type="ECO:0000256" key="9">
    <source>
        <dbReference type="ARBA" id="ARBA00023180"/>
    </source>
</evidence>
<evidence type="ECO:0000313" key="13">
    <source>
        <dbReference type="EMBL" id="KAJ8283506.1"/>
    </source>
</evidence>
<dbReference type="PROSITE" id="PS01177">
    <property type="entry name" value="ANAPHYLATOXIN_1"/>
    <property type="match status" value="1"/>
</dbReference>
<keyword evidence="7" id="KW-0882">Thioester bond</keyword>
<dbReference type="GO" id="GO:0005615">
    <property type="term" value="C:extracellular space"/>
    <property type="evidence" value="ECO:0007669"/>
    <property type="project" value="InterPro"/>
</dbReference>
<dbReference type="Pfam" id="PF01835">
    <property type="entry name" value="MG2"/>
    <property type="match status" value="1"/>
</dbReference>
<evidence type="ECO:0000256" key="7">
    <source>
        <dbReference type="ARBA" id="ARBA00022966"/>
    </source>
</evidence>
<dbReference type="Gene3D" id="2.60.40.10">
    <property type="entry name" value="Immunoglobulins"/>
    <property type="match status" value="2"/>
</dbReference>
<protein>
    <submittedName>
        <fullName evidence="13">Uncharacterized protein</fullName>
    </submittedName>
</protein>
<dbReference type="GO" id="GO:0004867">
    <property type="term" value="F:serine-type endopeptidase inhibitor activity"/>
    <property type="evidence" value="ECO:0007669"/>
    <property type="project" value="UniProtKB-KW"/>
</dbReference>
<dbReference type="InterPro" id="IPR019742">
    <property type="entry name" value="MacrogloblnA2_CS"/>
</dbReference>
<dbReference type="InterPro" id="IPR047565">
    <property type="entry name" value="Alpha-macroglob_thiol-ester_cl"/>
</dbReference>
<dbReference type="Pfam" id="PF00207">
    <property type="entry name" value="A2M"/>
    <property type="match status" value="1"/>
</dbReference>
<dbReference type="Pfam" id="PF07678">
    <property type="entry name" value="TED_complement"/>
    <property type="match status" value="1"/>
</dbReference>
<dbReference type="InterPro" id="IPR036595">
    <property type="entry name" value="A-macroglobulin_rcpt-bd_sf"/>
</dbReference>
<dbReference type="FunFam" id="2.60.40.1930:FF:000001">
    <property type="entry name" value="CD109 isoform 3"/>
    <property type="match status" value="1"/>
</dbReference>
<dbReference type="Pfam" id="PF01821">
    <property type="entry name" value="ANATO"/>
    <property type="match status" value="1"/>
</dbReference>
<reference evidence="13" key="1">
    <citation type="journal article" date="2023" name="Science">
        <title>Genome structures resolve the early diversification of teleost fishes.</title>
        <authorList>
            <person name="Parey E."/>
            <person name="Louis A."/>
            <person name="Montfort J."/>
            <person name="Bouchez O."/>
            <person name="Roques C."/>
            <person name="Iampietro C."/>
            <person name="Lluch J."/>
            <person name="Castinel A."/>
            <person name="Donnadieu C."/>
            <person name="Desvignes T."/>
            <person name="Floi Bucao C."/>
            <person name="Jouanno E."/>
            <person name="Wen M."/>
            <person name="Mejri S."/>
            <person name="Dirks R."/>
            <person name="Jansen H."/>
            <person name="Henkel C."/>
            <person name="Chen W.J."/>
            <person name="Zahm M."/>
            <person name="Cabau C."/>
            <person name="Klopp C."/>
            <person name="Thompson A.W."/>
            <person name="Robinson-Rechavi M."/>
            <person name="Braasch I."/>
            <person name="Lecointre G."/>
            <person name="Bobe J."/>
            <person name="Postlethwait J.H."/>
            <person name="Berthelot C."/>
            <person name="Roest Crollius H."/>
            <person name="Guiguen Y."/>
        </authorList>
    </citation>
    <scope>NUCLEOTIDE SEQUENCE</scope>
    <source>
        <strain evidence="13">Concon-B</strain>
    </source>
</reference>
<keyword evidence="8" id="KW-1015">Disulfide bond</keyword>
<dbReference type="InterPro" id="IPR041555">
    <property type="entry name" value="MG3"/>
</dbReference>
<dbReference type="InterPro" id="IPR040839">
    <property type="entry name" value="MG4"/>
</dbReference>
<dbReference type="SUPFAM" id="SSF47686">
    <property type="entry name" value="Anaphylotoxins (complement system)"/>
    <property type="match status" value="1"/>
</dbReference>
<dbReference type="Pfam" id="PF01759">
    <property type="entry name" value="NTR"/>
    <property type="match status" value="1"/>
</dbReference>
<dbReference type="PROSITE" id="PS00477">
    <property type="entry name" value="ALPHA_2_MACROGLOBULIN"/>
    <property type="match status" value="1"/>
</dbReference>
<dbReference type="Pfam" id="PF07703">
    <property type="entry name" value="A2M_BRD"/>
    <property type="match status" value="1"/>
</dbReference>
<dbReference type="SMART" id="SM01359">
    <property type="entry name" value="A2M_N_2"/>
    <property type="match status" value="1"/>
</dbReference>
<keyword evidence="14" id="KW-1185">Reference proteome</keyword>
<dbReference type="Gene3D" id="2.60.40.690">
    <property type="entry name" value="Alpha-macroglobulin, receptor-binding domain"/>
    <property type="match status" value="1"/>
</dbReference>
<dbReference type="InterPro" id="IPR009048">
    <property type="entry name" value="A-macroglobulin_rcpt-bd"/>
</dbReference>
<comment type="subcellular location">
    <subcellularLocation>
        <location evidence="1">Secreted</location>
    </subcellularLocation>
</comment>
<evidence type="ECO:0000313" key="14">
    <source>
        <dbReference type="Proteomes" id="UP001152803"/>
    </source>
</evidence>
<keyword evidence="6" id="KW-0722">Serine protease inhibitor</keyword>
<dbReference type="InterPro" id="IPR041425">
    <property type="entry name" value="C3/4/5_MG1"/>
</dbReference>
<accession>A0A9Q1DX94</accession>
<dbReference type="SUPFAM" id="SSF50242">
    <property type="entry name" value="TIMP-like"/>
    <property type="match status" value="1"/>
</dbReference>
<dbReference type="SMART" id="SM01361">
    <property type="entry name" value="A2M_recep"/>
    <property type="match status" value="1"/>
</dbReference>
<dbReference type="SMART" id="SM00104">
    <property type="entry name" value="ANATO"/>
    <property type="match status" value="1"/>
</dbReference>
<sequence>MGADVVRLAALALSLPVLSLCDPLFALTAPNVLRLGTKENVFVEVQEYDGKTLQVEIRVKDFPANQVLILSQTVTLSKEKNFQHMQDILIPERYFDPKKKQYVHLQAIFPDHEVEQVVLVSFQPGYLFVQTDKPIYNPEDIVNYRVFAMNPGLEPITDGVTVEIMNPDGITLEHEFLYPPNGVKSSNYKLPEIPRLGTWKIVCGFGKSRDNLFTGEFEVKEYVLPSFEVKLTPRRMFFHVEDAELIVDISAKYLYGNAVSGKAFVVFGVLMDKDEKRSIPASLDKVILNSGKGTAKLTRQQILTTFENIGQLVGLSLYVSFSLMTGSGSGIVDTERRGILIVTSPYTIHFKKTPTYFKPGMPFHALVYVTNPDGTPAKGIALEELGTKSLGTTNRNGVAKFSINTPEGISTLSITVETKVDGLSTEQQAKRQMQAQAYKPQEGSNNYLHISVLGNEFKNGDNLDIHFDILTSPGAKEKTFDLTYLVISKGRLIRANRYNRKNVQMIALKEKVTKDMLPSFRIVAYYHMDKEVVSDSVWVDVKDTCMGTLKVTSEDKIMHRPNFPLTFTITGDPGAKVGLVSVDKGVYVLNNKHRLTQTKIWDIVEKQDIGCTTGSGRDSMGVFYDAGLVFVSNDGGTTARADPECPVLPSRRRRSLELTEVKHSLVRNYEGQLRKCCTDGMVANPMGYTCDRRAMFIEEGEECRAAFVHCCSEVEKKSKEARAGELILARSEEQYDDVKAFDEITPRTTFPESWLWTEIDLPACPDENSKCETTSVQKESLMGGSITTWEVTAVSVSKDYGICVSDPFEMKVTKDFFIDLKLPYAAVRNEQLEIKAVLHNYYPFEITARVQLFETKDVCSTARGKRKSIEMVTIDEMSSRAVPFVIVPMAIAGGIQSDTISPVDLKHIVPGTHPETHISVTGQLLGQSINAAINGEFVTHLIQQPGGCGEQNMMTMTGPVIATHYLDKTQQWEKAGLDRRAEAIKHIKHGYNRQLGYRQSDGSYHVFSKTKSSTWLTAYVAKVLGMAYNLITVGEDVICSALKWLVLNAQQPNGMFLEFGQIYQSEMMGGVKDNDPKVALTAFVLIAMQESSHICVTRVASLPGSMRQAKEFLLRNIRTLTNTYAVALTSYALANERLHHLDILNRFSNDKTSWRVSGNHHFTLEATGYALMALVKASQFDQAAHVVKWLTEQGFYGSFGSTQATVIVFQAIALYMTESPAKSPTNLTVTLSVASRIKPEKWFYNRDTMHITRSTKDRGNEKIAFNATGTGQGTLSVMTIYQALQEDDEADCTDFNLEVKLEKQTTVTYPLAQETYMLRINMMYKSFKRDSTMSILDISMPTGFTADEAELKLLTSGMDQYIKKIEMDTKLSEKGSIILYLNKVSHRLSDQIAFKIHKINNVGLLQPAAVTLYEYNSKESHCTKFYHPEKKDGALKRICREDVCRCAEEHCRYKKKDEPRAITACSSDMDYVYKAKVMEAHRTLTHDRFTLLVMTTIKEGTDSAVEGKNRTYLAHIECRGPIDLIEGRTYLIMGPFSSLAYQDRGAVGPHGSTLTPRVDYILSGHTYIEYWPTDSECQEEKFLTTCKDIVEATENVRTNGCTA</sequence>
<dbReference type="Gene3D" id="1.20.91.20">
    <property type="entry name" value="Anaphylotoxins (complement system)"/>
    <property type="match status" value="1"/>
</dbReference>
<dbReference type="InterPro" id="IPR018081">
    <property type="entry name" value="Anaphylatoxin_comp_syst"/>
</dbReference>
<dbReference type="PROSITE" id="PS01178">
    <property type="entry name" value="ANAPHYLATOXIN_2"/>
    <property type="match status" value="1"/>
</dbReference>
<evidence type="ECO:0000256" key="8">
    <source>
        <dbReference type="ARBA" id="ARBA00023157"/>
    </source>
</evidence>
<name>A0A9Q1DX94_CONCO</name>
<dbReference type="Pfam" id="PF07677">
    <property type="entry name" value="A2M_recep"/>
    <property type="match status" value="1"/>
</dbReference>
<dbReference type="Gene3D" id="2.20.130.20">
    <property type="match status" value="1"/>
</dbReference>
<dbReference type="PROSITE" id="PS50189">
    <property type="entry name" value="NTR"/>
    <property type="match status" value="1"/>
</dbReference>
<dbReference type="PANTHER" id="PTHR11412:SF81">
    <property type="entry name" value="COMPLEMENT C3"/>
    <property type="match status" value="1"/>
</dbReference>
<gene>
    <name evidence="13" type="ORF">COCON_G00023560</name>
</gene>
<comment type="similarity">
    <text evidence="2">Belongs to the protease inhibitor I39 (alpha-2-macroglobulin) family.</text>
</comment>
<dbReference type="InterPro" id="IPR008930">
    <property type="entry name" value="Terpenoid_cyclase/PrenylTrfase"/>
</dbReference>
<dbReference type="Gene3D" id="2.60.40.1940">
    <property type="match status" value="1"/>
</dbReference>
<dbReference type="Pfam" id="PF17789">
    <property type="entry name" value="MG4"/>
    <property type="match status" value="1"/>
</dbReference>
<feature type="domain" description="Anaphylatoxin-like" evidence="11">
    <location>
        <begin position="676"/>
        <end position="711"/>
    </location>
</feature>
<dbReference type="InterPro" id="IPR001599">
    <property type="entry name" value="Macroglobln_a2"/>
</dbReference>
<dbReference type="FunFam" id="2.60.40.1940:FF:000001">
    <property type="entry name" value="Complement component C3"/>
    <property type="match status" value="1"/>
</dbReference>
<comment type="caution">
    <text evidence="13">The sequence shown here is derived from an EMBL/GenBank/DDBJ whole genome shotgun (WGS) entry which is preliminary data.</text>
</comment>
<dbReference type="InterPro" id="IPR002890">
    <property type="entry name" value="MG2"/>
</dbReference>
<keyword evidence="4" id="KW-0646">Protease inhibitor</keyword>
<dbReference type="SMART" id="SM00643">
    <property type="entry name" value="C345C"/>
    <property type="match status" value="1"/>
</dbReference>
<evidence type="ECO:0000259" key="11">
    <source>
        <dbReference type="PROSITE" id="PS01178"/>
    </source>
</evidence>
<dbReference type="Gene3D" id="6.20.50.160">
    <property type="match status" value="1"/>
</dbReference>
<dbReference type="EMBL" id="JAFJMO010000002">
    <property type="protein sequence ID" value="KAJ8283506.1"/>
    <property type="molecule type" value="Genomic_DNA"/>
</dbReference>
<dbReference type="InterPro" id="IPR013783">
    <property type="entry name" value="Ig-like_fold"/>
</dbReference>
<dbReference type="OrthoDB" id="6359008at2759"/>
<dbReference type="InterPro" id="IPR000020">
    <property type="entry name" value="Anaphylatoxin/fibulin"/>
</dbReference>
<dbReference type="InterPro" id="IPR011626">
    <property type="entry name" value="Alpha-macroglobulin_TED"/>
</dbReference>
<dbReference type="CDD" id="cd02896">
    <property type="entry name" value="complement_C3_C4_C5"/>
    <property type="match status" value="1"/>
</dbReference>
<evidence type="ECO:0000256" key="3">
    <source>
        <dbReference type="ARBA" id="ARBA00022525"/>
    </source>
</evidence>
<dbReference type="PANTHER" id="PTHR11412">
    <property type="entry name" value="MACROGLOBULIN / COMPLEMENT"/>
    <property type="match status" value="1"/>
</dbReference>
<dbReference type="Gene3D" id="2.60.40.1930">
    <property type="match status" value="3"/>
</dbReference>
<evidence type="ECO:0000256" key="4">
    <source>
        <dbReference type="ARBA" id="ARBA00022690"/>
    </source>
</evidence>
<dbReference type="Pfam" id="PF21308">
    <property type="entry name" value="C3_CUB2"/>
    <property type="match status" value="1"/>
</dbReference>